<proteinExistence type="predicted"/>
<evidence type="ECO:0000256" key="1">
    <source>
        <dbReference type="SAM" id="MobiDB-lite"/>
    </source>
</evidence>
<keyword evidence="3" id="KW-1185">Reference proteome</keyword>
<reference evidence="3" key="1">
    <citation type="journal article" date="2017" name="Genome Biol.">
        <title>Comparative genomics reveals high biological diversity and specific adaptations in the industrially and medically important fungal genus Aspergillus.</title>
        <authorList>
            <person name="de Vries R.P."/>
            <person name="Riley R."/>
            <person name="Wiebenga A."/>
            <person name="Aguilar-Osorio G."/>
            <person name="Amillis S."/>
            <person name="Uchima C.A."/>
            <person name="Anderluh G."/>
            <person name="Asadollahi M."/>
            <person name="Askin M."/>
            <person name="Barry K."/>
            <person name="Battaglia E."/>
            <person name="Bayram O."/>
            <person name="Benocci T."/>
            <person name="Braus-Stromeyer S.A."/>
            <person name="Caldana C."/>
            <person name="Canovas D."/>
            <person name="Cerqueira G.C."/>
            <person name="Chen F."/>
            <person name="Chen W."/>
            <person name="Choi C."/>
            <person name="Clum A."/>
            <person name="Dos Santos R.A."/>
            <person name="Damasio A.R."/>
            <person name="Diallinas G."/>
            <person name="Emri T."/>
            <person name="Fekete E."/>
            <person name="Flipphi M."/>
            <person name="Freyberg S."/>
            <person name="Gallo A."/>
            <person name="Gournas C."/>
            <person name="Habgood R."/>
            <person name="Hainaut M."/>
            <person name="Harispe M.L."/>
            <person name="Henrissat B."/>
            <person name="Hilden K.S."/>
            <person name="Hope R."/>
            <person name="Hossain A."/>
            <person name="Karabika E."/>
            <person name="Karaffa L."/>
            <person name="Karanyi Z."/>
            <person name="Krasevec N."/>
            <person name="Kuo A."/>
            <person name="Kusch H."/>
            <person name="LaButti K."/>
            <person name="Lagendijk E.L."/>
            <person name="Lapidus A."/>
            <person name="Levasseur A."/>
            <person name="Lindquist E."/>
            <person name="Lipzen A."/>
            <person name="Logrieco A.F."/>
            <person name="MacCabe A."/>
            <person name="Maekelae M.R."/>
            <person name="Malavazi I."/>
            <person name="Melin P."/>
            <person name="Meyer V."/>
            <person name="Mielnichuk N."/>
            <person name="Miskei M."/>
            <person name="Molnar A.P."/>
            <person name="Mule G."/>
            <person name="Ngan C.Y."/>
            <person name="Orejas M."/>
            <person name="Orosz E."/>
            <person name="Ouedraogo J.P."/>
            <person name="Overkamp K.M."/>
            <person name="Park H.-S."/>
            <person name="Perrone G."/>
            <person name="Piumi F."/>
            <person name="Punt P.J."/>
            <person name="Ram A.F."/>
            <person name="Ramon A."/>
            <person name="Rauscher S."/>
            <person name="Record E."/>
            <person name="Riano-Pachon D.M."/>
            <person name="Robert V."/>
            <person name="Roehrig J."/>
            <person name="Ruller R."/>
            <person name="Salamov A."/>
            <person name="Salih N.S."/>
            <person name="Samson R.A."/>
            <person name="Sandor E."/>
            <person name="Sanguinetti M."/>
            <person name="Schuetze T."/>
            <person name="Sepcic K."/>
            <person name="Shelest E."/>
            <person name="Sherlock G."/>
            <person name="Sophianopoulou V."/>
            <person name="Squina F.M."/>
            <person name="Sun H."/>
            <person name="Susca A."/>
            <person name="Todd R.B."/>
            <person name="Tsang A."/>
            <person name="Unkles S.E."/>
            <person name="van de Wiele N."/>
            <person name="van Rossen-Uffink D."/>
            <person name="Oliveira J.V."/>
            <person name="Vesth T.C."/>
            <person name="Visser J."/>
            <person name="Yu J.-H."/>
            <person name="Zhou M."/>
            <person name="Andersen M.R."/>
            <person name="Archer D.B."/>
            <person name="Baker S.E."/>
            <person name="Benoit I."/>
            <person name="Brakhage A.A."/>
            <person name="Braus G.H."/>
            <person name="Fischer R."/>
            <person name="Frisvad J.C."/>
            <person name="Goldman G.H."/>
            <person name="Houbraken J."/>
            <person name="Oakley B."/>
            <person name="Pocsi I."/>
            <person name="Scazzocchio C."/>
            <person name="Seiboth B."/>
            <person name="vanKuyk P.A."/>
            <person name="Wortman J."/>
            <person name="Dyer P.S."/>
            <person name="Grigoriev I.V."/>
        </authorList>
    </citation>
    <scope>NUCLEOTIDE SEQUENCE [LARGE SCALE GENOMIC DNA]</scope>
    <source>
        <strain evidence="3">DTO 134E9</strain>
    </source>
</reference>
<organism evidence="2 3">
    <name type="scientific">Aspergillus wentii DTO 134E9</name>
    <dbReference type="NCBI Taxonomy" id="1073089"/>
    <lineage>
        <taxon>Eukaryota</taxon>
        <taxon>Fungi</taxon>
        <taxon>Dikarya</taxon>
        <taxon>Ascomycota</taxon>
        <taxon>Pezizomycotina</taxon>
        <taxon>Eurotiomycetes</taxon>
        <taxon>Eurotiomycetidae</taxon>
        <taxon>Eurotiales</taxon>
        <taxon>Aspergillaceae</taxon>
        <taxon>Aspergillus</taxon>
        <taxon>Aspergillus subgen. Cremei</taxon>
    </lineage>
</organism>
<protein>
    <submittedName>
        <fullName evidence="2">Uncharacterized protein</fullName>
    </submittedName>
</protein>
<feature type="region of interest" description="Disordered" evidence="1">
    <location>
        <begin position="107"/>
        <end position="133"/>
    </location>
</feature>
<gene>
    <name evidence="2" type="ORF">ASPWEDRAFT_739112</name>
</gene>
<dbReference type="OrthoDB" id="10016792at2759"/>
<name>A0A1L9RS93_ASPWE</name>
<sequence>MASVLLNNNYASHSNDKATIILRTEKYTIPKKFKFSTDTCLIYAETIELTSDITAQGKSIGLFCHRLKLSSHVTIDVPGDKGAAGDNHSLPRENAFHNLEIKAYGGDGGNGGDSTSSQDDSKETRTGGAGGNGGNAGDIELLFGTADMDAARALVKVQKRPWPEPALCLTGPVLSYSLPGYLPEEQKQLLELLKSLSGVIQSLARQLKILSKAGDTKEIQAVASSLMQEAYTNLALKSKAPTNITIETVKFLQVVLDSIRSLNQRTPNLDATEILTDAKQAIVIVVPQEDSEMVSLTGHLENRLRQSAGGFGGIGSKNSASGKDGLKIGSNRAKDLHFEGTKRDVDVLQAHIFPEHLLDGFQGGDSSGSFNALENLETELNVTNNPGVQLRSRFGVLESVEDLTAAYEEAFQKETDTRTMIDQGISKMADAQKEAQDKIDLLTSPNGPLVNGVHKISFLTEDMEAKRQVLVKKLKNIQFTRKDFDWSITLDAGSLLLSTSLSLKYFLDETKKGYEIYQKATDDSTAKNLKGDACSETVIHWKKPSRLGENNQIEIDDPGALKIIATKDDIKKILREFKNAIVEESRKAIESALDDFITVTLDRKPLMVKIAHSGNETLESTEGQGLEFSHDTVNIQFEYNTANVHTPDDFSTSVVFGMQGLENDWSGGDTPPIASTFAATGPFPFTRWRFTIRESENVGLDMGSVTAANVEFRGANRPFSVDYQKA</sequence>
<evidence type="ECO:0000313" key="2">
    <source>
        <dbReference type="EMBL" id="OJJ37846.1"/>
    </source>
</evidence>
<evidence type="ECO:0000313" key="3">
    <source>
        <dbReference type="Proteomes" id="UP000184383"/>
    </source>
</evidence>
<dbReference type="AlphaFoldDB" id="A0A1L9RS93"/>
<dbReference type="EMBL" id="KV878211">
    <property type="protein sequence ID" value="OJJ37846.1"/>
    <property type="molecule type" value="Genomic_DNA"/>
</dbReference>
<dbReference type="STRING" id="1073089.A0A1L9RS93"/>
<dbReference type="RefSeq" id="XP_040691522.1">
    <property type="nucleotide sequence ID" value="XM_040839397.1"/>
</dbReference>
<dbReference type="Proteomes" id="UP000184383">
    <property type="component" value="Unassembled WGS sequence"/>
</dbReference>
<accession>A0A1L9RS93</accession>
<dbReference type="GeneID" id="63755245"/>
<dbReference type="VEuPathDB" id="FungiDB:ASPWEDRAFT_739112"/>